<dbReference type="PANTHER" id="PTHR43687">
    <property type="entry name" value="ADENYLYLSULFATE REDUCTASE, BETA SUBUNIT"/>
    <property type="match status" value="1"/>
</dbReference>
<dbReference type="PROSITE" id="PS51379">
    <property type="entry name" value="4FE4S_FER_2"/>
    <property type="match status" value="2"/>
</dbReference>
<dbReference type="InterPro" id="IPR017900">
    <property type="entry name" value="4Fe4S_Fe_S_CS"/>
</dbReference>
<evidence type="ECO:0000313" key="7">
    <source>
        <dbReference type="Proteomes" id="UP000014155"/>
    </source>
</evidence>
<dbReference type="SUPFAM" id="SSF54862">
    <property type="entry name" value="4Fe-4S ferredoxins"/>
    <property type="match status" value="1"/>
</dbReference>
<dbReference type="GO" id="GO:0046872">
    <property type="term" value="F:metal ion binding"/>
    <property type="evidence" value="ECO:0007669"/>
    <property type="project" value="UniProtKB-KW"/>
</dbReference>
<dbReference type="AlphaFoldDB" id="S0FI26"/>
<name>S0FI26_RUMCE</name>
<dbReference type="GO" id="GO:0051539">
    <property type="term" value="F:4 iron, 4 sulfur cluster binding"/>
    <property type="evidence" value="ECO:0007669"/>
    <property type="project" value="UniProtKB-KW"/>
</dbReference>
<evidence type="ECO:0000256" key="4">
    <source>
        <dbReference type="ARBA" id="ARBA00023014"/>
    </source>
</evidence>
<feature type="domain" description="4Fe-4S ferredoxin-type" evidence="5">
    <location>
        <begin position="10"/>
        <end position="39"/>
    </location>
</feature>
<evidence type="ECO:0000256" key="3">
    <source>
        <dbReference type="ARBA" id="ARBA00023004"/>
    </source>
</evidence>
<dbReference type="EMBL" id="AORV01000036">
    <property type="protein sequence ID" value="EMS71510.1"/>
    <property type="molecule type" value="Genomic_DNA"/>
</dbReference>
<evidence type="ECO:0000256" key="1">
    <source>
        <dbReference type="ARBA" id="ARBA00022485"/>
    </source>
</evidence>
<dbReference type="eggNOG" id="COG2768">
    <property type="taxonomic scope" value="Bacteria"/>
</dbReference>
<dbReference type="NCBIfam" id="NF040864">
    <property type="entry name" value="HgcB_ferredoxin"/>
    <property type="match status" value="1"/>
</dbReference>
<proteinExistence type="predicted"/>
<evidence type="ECO:0000313" key="6">
    <source>
        <dbReference type="EMBL" id="EMS71510.1"/>
    </source>
</evidence>
<organism evidence="6 7">
    <name type="scientific">Ruminiclostridium cellobioparum subsp. termitidis CT1112</name>
    <dbReference type="NCBI Taxonomy" id="1195236"/>
    <lineage>
        <taxon>Bacteria</taxon>
        <taxon>Bacillati</taxon>
        <taxon>Bacillota</taxon>
        <taxon>Clostridia</taxon>
        <taxon>Eubacteriales</taxon>
        <taxon>Oscillospiraceae</taxon>
        <taxon>Ruminiclostridium</taxon>
    </lineage>
</organism>
<keyword evidence="1" id="KW-0004">4Fe-4S</keyword>
<dbReference type="InterPro" id="IPR017896">
    <property type="entry name" value="4Fe4S_Fe-S-bd"/>
</dbReference>
<evidence type="ECO:0000259" key="5">
    <source>
        <dbReference type="PROSITE" id="PS51379"/>
    </source>
</evidence>
<dbReference type="PATRIC" id="fig|1195236.3.peg.2914"/>
<dbReference type="STRING" id="1195236.CTER_2595"/>
<comment type="caution">
    <text evidence="6">The sequence shown here is derived from an EMBL/GenBank/DDBJ whole genome shotgun (WGS) entry which is preliminary data.</text>
</comment>
<reference evidence="6 7" key="1">
    <citation type="journal article" date="2013" name="Genome Announc.">
        <title>Draft Genome Sequence of the Cellulolytic, Mesophilic, Anaerobic Bacterium Clostridium termitidis Strain CT1112 (DSM 5398).</title>
        <authorList>
            <person name="Lal S."/>
            <person name="Ramachandran U."/>
            <person name="Zhang X."/>
            <person name="Munir R."/>
            <person name="Sparling R."/>
            <person name="Levin D.B."/>
        </authorList>
    </citation>
    <scope>NUCLEOTIDE SEQUENCE [LARGE SCALE GENOMIC DNA]</scope>
    <source>
        <strain evidence="6 7">CT1112</strain>
    </source>
</reference>
<dbReference type="Pfam" id="PF13237">
    <property type="entry name" value="Fer4_10"/>
    <property type="match status" value="1"/>
</dbReference>
<protein>
    <submittedName>
        <fullName evidence="6">4Fe-4S ferredoxin</fullName>
    </submittedName>
</protein>
<dbReference type="PANTHER" id="PTHR43687:SF4">
    <property type="entry name" value="BLR5484 PROTEIN"/>
    <property type="match status" value="1"/>
</dbReference>
<feature type="domain" description="4Fe-4S ferredoxin-type" evidence="5">
    <location>
        <begin position="40"/>
        <end position="69"/>
    </location>
</feature>
<keyword evidence="4" id="KW-0411">Iron-sulfur</keyword>
<gene>
    <name evidence="6" type="ORF">CTER_2595</name>
</gene>
<dbReference type="PROSITE" id="PS00198">
    <property type="entry name" value="4FE4S_FER_1"/>
    <property type="match status" value="1"/>
</dbReference>
<accession>S0FI26</accession>
<dbReference type="Proteomes" id="UP000014155">
    <property type="component" value="Unassembled WGS sequence"/>
</dbReference>
<dbReference type="InterPro" id="IPR050572">
    <property type="entry name" value="Fe-S_Ferredoxin"/>
</dbReference>
<sequence length="100" mass="10497">MRHRYLKNVATLKLDEEKCKGCGKCIEVCPHKVFALRADKAEIMDRDGCMECGACAGNCPFGALEVKPGVGCAAAIIMGWLTGSEPSCDCSSGDSSSGCC</sequence>
<dbReference type="Gene3D" id="3.30.70.20">
    <property type="match status" value="2"/>
</dbReference>
<evidence type="ECO:0000256" key="2">
    <source>
        <dbReference type="ARBA" id="ARBA00022723"/>
    </source>
</evidence>
<keyword evidence="7" id="KW-1185">Reference proteome</keyword>
<keyword evidence="3" id="KW-0408">Iron</keyword>
<keyword evidence="2" id="KW-0479">Metal-binding</keyword>
<dbReference type="RefSeq" id="WP_004626264.1">
    <property type="nucleotide sequence ID" value="NZ_AORV01000036.1"/>
</dbReference>